<organism evidence="7 8">
    <name type="scientific">Candidatus Cardinium hertigii</name>
    <dbReference type="NCBI Taxonomy" id="247481"/>
    <lineage>
        <taxon>Bacteria</taxon>
        <taxon>Pseudomonadati</taxon>
        <taxon>Bacteroidota</taxon>
        <taxon>Cytophagia</taxon>
        <taxon>Cytophagales</taxon>
        <taxon>Amoebophilaceae</taxon>
        <taxon>Candidatus Cardinium</taxon>
    </lineage>
</organism>
<evidence type="ECO:0000313" key="7">
    <source>
        <dbReference type="EMBL" id="AWN82060.1"/>
    </source>
</evidence>
<keyword evidence="2 5" id="KW-0812">Transmembrane</keyword>
<feature type="domain" description="Translocation and assembly module TamB C-terminal" evidence="6">
    <location>
        <begin position="938"/>
        <end position="1335"/>
    </location>
</feature>
<dbReference type="OrthoDB" id="9811276at2"/>
<dbReference type="PANTHER" id="PTHR36985:SF1">
    <property type="entry name" value="TRANSLOCATION AND ASSEMBLY MODULE SUBUNIT TAMB"/>
    <property type="match status" value="1"/>
</dbReference>
<feature type="transmembrane region" description="Helical" evidence="5">
    <location>
        <begin position="12"/>
        <end position="32"/>
    </location>
</feature>
<dbReference type="Proteomes" id="UP000245872">
    <property type="component" value="Chromosome"/>
</dbReference>
<dbReference type="Pfam" id="PF04357">
    <property type="entry name" value="TamB"/>
    <property type="match status" value="1"/>
</dbReference>
<evidence type="ECO:0000256" key="1">
    <source>
        <dbReference type="ARBA" id="ARBA00004167"/>
    </source>
</evidence>
<comment type="subcellular location">
    <subcellularLocation>
        <location evidence="1">Membrane</location>
        <topology evidence="1">Single-pass membrane protein</topology>
    </subcellularLocation>
</comment>
<evidence type="ECO:0000256" key="4">
    <source>
        <dbReference type="ARBA" id="ARBA00023136"/>
    </source>
</evidence>
<gene>
    <name evidence="7" type="ORF">DK880_00751</name>
</gene>
<protein>
    <recommendedName>
        <fullName evidence="6">Translocation and assembly module TamB C-terminal domain-containing protein</fullName>
    </recommendedName>
</protein>
<dbReference type="PANTHER" id="PTHR36985">
    <property type="entry name" value="TRANSLOCATION AND ASSEMBLY MODULE SUBUNIT TAMB"/>
    <property type="match status" value="1"/>
</dbReference>
<evidence type="ECO:0000256" key="5">
    <source>
        <dbReference type="SAM" id="Phobius"/>
    </source>
</evidence>
<dbReference type="GO" id="GO:0005886">
    <property type="term" value="C:plasma membrane"/>
    <property type="evidence" value="ECO:0007669"/>
    <property type="project" value="InterPro"/>
</dbReference>
<evidence type="ECO:0000256" key="2">
    <source>
        <dbReference type="ARBA" id="ARBA00022692"/>
    </source>
</evidence>
<keyword evidence="3 5" id="KW-1133">Transmembrane helix</keyword>
<proteinExistence type="predicted"/>
<dbReference type="KEGG" id="cher:DK880_00751"/>
<dbReference type="RefSeq" id="WP_109997458.1">
    <property type="nucleotide sequence ID" value="NZ_CP029619.1"/>
</dbReference>
<dbReference type="GO" id="GO:0009306">
    <property type="term" value="P:protein secretion"/>
    <property type="evidence" value="ECO:0007669"/>
    <property type="project" value="InterPro"/>
</dbReference>
<name>A0A2Z3LJ37_9BACT</name>
<accession>A0A2Z3LJ37</accession>
<sequence>MEFVIRYCFKLIRFLLGSLAMLLLVGGVLLSLPAVQQVLLRNTLAYLQTKTSYRIQCAKFRFTWLQYVTLEGITVRDPENKPLIEMDSFQGKCNVLRFLLHSPAVVDSISMAGVRIYVEEHAQQEWNIKTLYTKVIFPFLPEKTADWSIKQIQLNDCQLSYKHPVKQQTFEVTHLQLAIDHFLSVSNVYSGTLTLSYEATNLFPCIIKNCTTHFAMAEDRIILTDCKLHTMHSHIWGDFKYQCTHQSALWKASKEPMTLEILLHDATLAPVELSKISNCFKGTWPFQDAWPSNKWNGRCRLVGNRQQLQLTGHVSTPIGSVQANATLQNLGKQSLTYQGKVMVEQLNVSLLFPKLPITMLSAEASVTGSGIGSGHTYIDAAVAVAAMQIAAYTYKDIAATCSFSPVGINFKLNSKDRNALLAIAGRYRFSSLADLQVEGTTIACCLDKLGITPLPLTVSTKFSLQLHNIVGGYPQGRLDLNQFVLQNATKQVKSQHIAIRLTQKEKNALFTLFSPLLDMRLQGHFTLPALSYHLRYLIERLRGNQLVLPEKIAIQYSLHCKAITPFLNGFLPDFYLSKDTFFRGHFSYDSSYQFAFYLPKVETLCFNQFRVEKAKIALNMRHLMDPKKRFLQLAIASEAQNWYKKFQTDQLTLQLLIDKDKITFSNKLSLLKYGSKLSVEAAGNLGETSIVFQLLPSSKCIIKDKMWRLHMAQPILWTKEGISIKQLSLINGSEAIYIDGQLREGESCPLRCTIHNVAVDTFLKAVDGNFKAVMDAHLVARWQAGHLVSNATFQLKACTIASHSIGDCKGSIDWNTINKHVKLEGVLQDSTQSVLQISGLYKPFQKEHSLQCMIALQQMDLKWLNPLVVPVFSEVSGKLSGNFQLVGTLAAPILQGRGQIEHGQLKVDYLNTIYKVAGPIQFQDNVLYIDRLWLHDFQTGHATFSGQIALQKEFPLRLSGKVYDLHLLDTKQTYGTNFYGTLYATGSITIAGNVRNLLFTIQATANKGTFAVVANEQNNMGAHTQLVRFIDNQGGKNLDTRLLQPKEQGQQIPIQLLLNVTLLPSVQVKLQLHPYNNYDLLQGRGEGKIQLEVGTHQKLHMLGNYRFQSGSCAISVYDLIPKTFTILPSSQIHFNGYVQESIADIQASYTQLASIGNSKCPIPVDISLCTYGSLTNPRITYALSFPDKGIAEDLYTNLKEISSRVLLDKSYRNKQILSILITKRICDEKKIGGWDALRASMNDLLTQQLQNLAFVLDRKLGVEADLAIDQWGEIDFLQKTRVKISYLLFSEQLKVSSTLGEHSKFINDWEISYKIPKMHNTSINFYQKPLRSNPSQQSNLFGITFTYSKRFW</sequence>
<keyword evidence="8" id="KW-1185">Reference proteome</keyword>
<evidence type="ECO:0000313" key="8">
    <source>
        <dbReference type="Proteomes" id="UP000245872"/>
    </source>
</evidence>
<keyword evidence="4 5" id="KW-0472">Membrane</keyword>
<dbReference type="InterPro" id="IPR007452">
    <property type="entry name" value="TamB_C"/>
</dbReference>
<dbReference type="EMBL" id="CP029619">
    <property type="protein sequence ID" value="AWN82060.1"/>
    <property type="molecule type" value="Genomic_DNA"/>
</dbReference>
<evidence type="ECO:0000259" key="6">
    <source>
        <dbReference type="Pfam" id="PF04357"/>
    </source>
</evidence>
<evidence type="ECO:0000256" key="3">
    <source>
        <dbReference type="ARBA" id="ARBA00022989"/>
    </source>
</evidence>
<reference evidence="7 8" key="1">
    <citation type="submission" date="2018-05" db="EMBL/GenBank/DDBJ databases">
        <title>Candidatus Cardinium hertigii Genome Assembly.</title>
        <authorList>
            <person name="Showmaker K.C."/>
            <person name="Walden K.O."/>
            <person name="Fields C.J."/>
            <person name="Lambert K.N."/>
            <person name="Hudson M.E."/>
        </authorList>
    </citation>
    <scope>NUCLEOTIDE SEQUENCE [LARGE SCALE GENOMIC DNA]</scope>
    <source>
        <strain evidence="8">cHgTN10</strain>
    </source>
</reference>